<dbReference type="Gene3D" id="3.10.105.10">
    <property type="entry name" value="Dipeptide-binding Protein, Domain 3"/>
    <property type="match status" value="1"/>
</dbReference>
<proteinExistence type="predicted"/>
<dbReference type="GO" id="GO:0022857">
    <property type="term" value="F:transmembrane transporter activity"/>
    <property type="evidence" value="ECO:0007669"/>
    <property type="project" value="InterPro"/>
</dbReference>
<organism evidence="3 4">
    <name type="scientific">Jannaschia donghaensis</name>
    <dbReference type="NCBI Taxonomy" id="420998"/>
    <lineage>
        <taxon>Bacteria</taxon>
        <taxon>Pseudomonadati</taxon>
        <taxon>Pseudomonadota</taxon>
        <taxon>Alphaproteobacteria</taxon>
        <taxon>Rhodobacterales</taxon>
        <taxon>Roseobacteraceae</taxon>
        <taxon>Jannaschia</taxon>
    </lineage>
</organism>
<dbReference type="EMBL" id="CXSU01000005">
    <property type="protein sequence ID" value="CTQ48140.1"/>
    <property type="molecule type" value="Genomic_DNA"/>
</dbReference>
<sequence>MKRFLITTALAATAATGFAGLAQADAHADCSNVTITEMDWASAAIVTNVAKFLMEQGYGCNVTAVPSATTPAMVSVAETGSPDIVTEVWTNGNPGYDELSAAGTIVTLSDVLSDGGVQGFYLPTTLVEAHPELATIDGVLANPELVGGRFHGCPDGWACQTTGTAYATAADFEQAGIEVFQHGSGETLATSMASAVENGEPWFGYYWEPTSILGKYDMTQVDLGDYDQEIFTCNSNADCEDIGVTSYPVVPVKTVVTTTFQEEQPDLTELMNKVQFTNAQMGEVLAWQEDNNASVQEASVYFLTNYTDVWQDWVNDAARERLAALLQ</sequence>
<feature type="domain" description="ABC-type glycine betaine transport system substrate-binding" evidence="2">
    <location>
        <begin position="32"/>
        <end position="304"/>
    </location>
</feature>
<accession>A0A0M6YDT1</accession>
<dbReference type="RefSeq" id="WP_055081782.1">
    <property type="nucleotide sequence ID" value="NZ_CXSU01000005.1"/>
</dbReference>
<keyword evidence="4" id="KW-1185">Reference proteome</keyword>
<dbReference type="Gene3D" id="3.40.190.100">
    <property type="entry name" value="Glycine betaine-binding periplasmic protein, domain 2"/>
    <property type="match status" value="1"/>
</dbReference>
<dbReference type="OrthoDB" id="9786266at2"/>
<keyword evidence="1" id="KW-0732">Signal</keyword>
<gene>
    <name evidence="3" type="ORF">JDO7802_00142</name>
</gene>
<dbReference type="STRING" id="420998.JDO7802_00142"/>
<protein>
    <submittedName>
        <fullName evidence="3">Choline ABC transporter, periplasmic binding protein</fullName>
    </submittedName>
</protein>
<dbReference type="Gene3D" id="3.40.190.10">
    <property type="entry name" value="Periplasmic binding protein-like II"/>
    <property type="match status" value="1"/>
</dbReference>
<dbReference type="AlphaFoldDB" id="A0A0M6YDT1"/>
<dbReference type="Pfam" id="PF04069">
    <property type="entry name" value="OpuAC"/>
    <property type="match status" value="1"/>
</dbReference>
<evidence type="ECO:0000256" key="1">
    <source>
        <dbReference type="SAM" id="SignalP"/>
    </source>
</evidence>
<name>A0A0M6YDT1_9RHOB</name>
<evidence type="ECO:0000259" key="2">
    <source>
        <dbReference type="Pfam" id="PF04069"/>
    </source>
</evidence>
<feature type="signal peptide" evidence="1">
    <location>
        <begin position="1"/>
        <end position="24"/>
    </location>
</feature>
<dbReference type="Proteomes" id="UP000049222">
    <property type="component" value="Unassembled WGS sequence"/>
</dbReference>
<dbReference type="GO" id="GO:0043190">
    <property type="term" value="C:ATP-binding cassette (ABC) transporter complex"/>
    <property type="evidence" value="ECO:0007669"/>
    <property type="project" value="InterPro"/>
</dbReference>
<dbReference type="SUPFAM" id="SSF53850">
    <property type="entry name" value="Periplasmic binding protein-like II"/>
    <property type="match status" value="1"/>
</dbReference>
<dbReference type="InterPro" id="IPR007210">
    <property type="entry name" value="ABC_Gly_betaine_transp_sub-bd"/>
</dbReference>
<evidence type="ECO:0000313" key="4">
    <source>
        <dbReference type="Proteomes" id="UP000049222"/>
    </source>
</evidence>
<feature type="chain" id="PRO_5005807920" evidence="1">
    <location>
        <begin position="25"/>
        <end position="327"/>
    </location>
</feature>
<reference evidence="3 4" key="1">
    <citation type="submission" date="2015-07" db="EMBL/GenBank/DDBJ databases">
        <authorList>
            <person name="Noorani M."/>
        </authorList>
    </citation>
    <scope>NUCLEOTIDE SEQUENCE [LARGE SCALE GENOMIC DNA]</scope>
    <source>
        <strain evidence="3 4">CECT 7802</strain>
    </source>
</reference>
<evidence type="ECO:0000313" key="3">
    <source>
        <dbReference type="EMBL" id="CTQ48140.1"/>
    </source>
</evidence>